<dbReference type="OrthoDB" id="4664297at2759"/>
<dbReference type="GO" id="GO:0004557">
    <property type="term" value="F:alpha-galactosidase activity"/>
    <property type="evidence" value="ECO:0007669"/>
    <property type="project" value="UniProtKB-EC"/>
</dbReference>
<dbReference type="Gene3D" id="3.20.20.70">
    <property type="entry name" value="Aldolase class I"/>
    <property type="match status" value="1"/>
</dbReference>
<gene>
    <name evidence="7" type="ORF">BCR33DRAFT_711316</name>
</gene>
<comment type="caution">
    <text evidence="7">The sequence shown here is derived from an EMBL/GenBank/DDBJ whole genome shotgun (WGS) entry which is preliminary data.</text>
</comment>
<evidence type="ECO:0000256" key="5">
    <source>
        <dbReference type="SAM" id="MobiDB-lite"/>
    </source>
</evidence>
<feature type="compositionally biased region" description="Low complexity" evidence="5">
    <location>
        <begin position="421"/>
        <end position="440"/>
    </location>
</feature>
<dbReference type="PANTHER" id="PTHR31268">
    <property type="match status" value="1"/>
</dbReference>
<dbReference type="SUPFAM" id="SSF51445">
    <property type="entry name" value="(Trans)glycosidases"/>
    <property type="match status" value="1"/>
</dbReference>
<feature type="transmembrane region" description="Helical" evidence="6">
    <location>
        <begin position="12"/>
        <end position="30"/>
    </location>
</feature>
<evidence type="ECO:0000256" key="2">
    <source>
        <dbReference type="ARBA" id="ARBA00007240"/>
    </source>
</evidence>
<feature type="region of interest" description="Disordered" evidence="5">
    <location>
        <begin position="408"/>
        <end position="440"/>
    </location>
</feature>
<keyword evidence="6" id="KW-1133">Transmembrane helix</keyword>
<protein>
    <submittedName>
        <fullName evidence="7">Glycoside hydrolase</fullName>
    </submittedName>
</protein>
<comment type="catalytic activity">
    <reaction evidence="1">
        <text>Hydrolysis of terminal, non-reducing alpha-D-galactose residues in alpha-D-galactosides, including galactose oligosaccharides, galactomannans and galactolipids.</text>
        <dbReference type="EC" id="3.2.1.22"/>
    </reaction>
</comment>
<accession>A0A1Y2D109</accession>
<evidence type="ECO:0000313" key="7">
    <source>
        <dbReference type="EMBL" id="ORY52897.1"/>
    </source>
</evidence>
<reference evidence="7 8" key="1">
    <citation type="submission" date="2016-07" db="EMBL/GenBank/DDBJ databases">
        <title>Pervasive Adenine N6-methylation of Active Genes in Fungi.</title>
        <authorList>
            <consortium name="DOE Joint Genome Institute"/>
            <person name="Mondo S.J."/>
            <person name="Dannebaum R.O."/>
            <person name="Kuo R.C."/>
            <person name="Labutti K."/>
            <person name="Haridas S."/>
            <person name="Kuo A."/>
            <person name="Salamov A."/>
            <person name="Ahrendt S.R."/>
            <person name="Lipzen A."/>
            <person name="Sullivan W."/>
            <person name="Andreopoulos W.B."/>
            <person name="Clum A."/>
            <person name="Lindquist E."/>
            <person name="Daum C."/>
            <person name="Ramamoorthy G.K."/>
            <person name="Gryganskyi A."/>
            <person name="Culley D."/>
            <person name="Magnuson J.K."/>
            <person name="James T.Y."/>
            <person name="O'Malley M.A."/>
            <person name="Stajich J.E."/>
            <person name="Spatafora J.W."/>
            <person name="Visel A."/>
            <person name="Grigoriev I.V."/>
        </authorList>
    </citation>
    <scope>NUCLEOTIDE SEQUENCE [LARGE SCALE GENOMIC DNA]</scope>
    <source>
        <strain evidence="7 8">JEL800</strain>
    </source>
</reference>
<evidence type="ECO:0000256" key="3">
    <source>
        <dbReference type="ARBA" id="ARBA00023277"/>
    </source>
</evidence>
<dbReference type="PANTHER" id="PTHR31268:SF32">
    <property type="entry name" value="GALACTINOL--SUCROSE GALACTOSYLTRANSFERASE 2-RELATED"/>
    <property type="match status" value="1"/>
</dbReference>
<dbReference type="GO" id="GO:0047274">
    <property type="term" value="F:galactinol-sucrose galactosyltransferase activity"/>
    <property type="evidence" value="ECO:0007669"/>
    <property type="project" value="UniProtKB-EC"/>
</dbReference>
<dbReference type="EMBL" id="MCGO01000002">
    <property type="protein sequence ID" value="ORY52897.1"/>
    <property type="molecule type" value="Genomic_DNA"/>
</dbReference>
<dbReference type="Proteomes" id="UP000193642">
    <property type="component" value="Unassembled WGS sequence"/>
</dbReference>
<dbReference type="STRING" id="329046.A0A1Y2D109"/>
<dbReference type="InterPro" id="IPR017853">
    <property type="entry name" value="GH"/>
</dbReference>
<keyword evidence="3" id="KW-0119">Carbohydrate metabolism</keyword>
<evidence type="ECO:0000313" key="8">
    <source>
        <dbReference type="Proteomes" id="UP000193642"/>
    </source>
</evidence>
<evidence type="ECO:0000256" key="6">
    <source>
        <dbReference type="SAM" id="Phobius"/>
    </source>
</evidence>
<sequence length="952" mass="104355">MHLLKRARQTVQLSIGAVLGYFVLCVFFWGPGDIDIGSMMSAVVPGKIETNSKAAEETDARPPLEFKVTPSLGAVHSAPANSTFVVRVTLSTFESVVDDATTAEVWTDLGHGDTDRRWHSVEMHACSDASTTVVVRSDSDNDHARSRPRCFEARIKLPQIQTAFEYTARLVQLGSTEPFDVDADNIEKATVKVSSPSKVIQWLNKGDDAKNADVVVVDSNDSLPKSLKDLFNFHTSITFPAIDIPADSQILFAGSINAAKLTSNFLQLKVPNTTTLVLERRKQHWLQPAHGKNGWPHTAISMKKEVSFALWSIQSDASSDITTPPLFAVLIPTPPHVLAVTTNGYFGITPTHSAYLWPHEFKSNPVRAFVAVSRDPVAAVQFILKHMKANIPKSSVASLSKVVRHSLEDSANQTQSDESKNVVSNKVVPNNPVAAPASNPQSSVRFYDRLGWCTWNSLYQNVSEKDIVLGLNSFKDHKMPIDWLLIDDGWQNTDADKFTSFGLNAKKFPSGYSLIKKLKKDYKLSLIGVWHSLVGYWGGIHPESEISEKYPLRQLTRKPGYSEWYQHTLVVDPAAYPTYYSDLHKQLTDAGVDFFKIDDQSVFEASDNINSPSEVMSIYQDTLVRESKTRPVIWCMAHNMEVLYGTLLMRFGESVPSGQAPQRTMRTSDDFFPDVPDSHTWHVQSNALNTLLIGNLDPWTLVDWDMFQSDHAYAQFHAISRALSNGPVYLSDVIGNHSLSVVAPLLSADNRLIHVTGVPNTAPMPLPKSLLVNLTNGDGLLFVQAYAAGSHGVVLGVFNCAKIGTGKVSDSVILGRDVVRHGVDGWGSGKLAVAFYANLAGGAEEVDLLDDVPGAEILVSLGEREADVVTVVPLWKSAMSGVLVGCLGLQGKYYGVAGVRGIEFEDVKEGGIRVRLDAAFAGVYSFVTVQKGEKVGKVVNVECSEGLKKYVL</sequence>
<dbReference type="AlphaFoldDB" id="A0A1Y2D109"/>
<dbReference type="InterPro" id="IPR013785">
    <property type="entry name" value="Aldolase_TIM"/>
</dbReference>
<keyword evidence="6" id="KW-0472">Membrane</keyword>
<comment type="catalytic activity">
    <reaction evidence="4">
        <text>alpha-D-galactosyl-(1-&gt;3)-1D-myo-inositol + sucrose = raffinose + myo-inositol</text>
        <dbReference type="Rhea" id="RHEA:20161"/>
        <dbReference type="ChEBI" id="CHEBI:16634"/>
        <dbReference type="ChEBI" id="CHEBI:17268"/>
        <dbReference type="ChEBI" id="CHEBI:17505"/>
        <dbReference type="ChEBI" id="CHEBI:17992"/>
        <dbReference type="EC" id="2.4.1.82"/>
    </reaction>
</comment>
<dbReference type="InterPro" id="IPR008811">
    <property type="entry name" value="Glycosyl_hydrolases_36"/>
</dbReference>
<keyword evidence="7" id="KW-0378">Hydrolase</keyword>
<evidence type="ECO:0000256" key="1">
    <source>
        <dbReference type="ARBA" id="ARBA00001255"/>
    </source>
</evidence>
<organism evidence="7 8">
    <name type="scientific">Rhizoclosmatium globosum</name>
    <dbReference type="NCBI Taxonomy" id="329046"/>
    <lineage>
        <taxon>Eukaryota</taxon>
        <taxon>Fungi</taxon>
        <taxon>Fungi incertae sedis</taxon>
        <taxon>Chytridiomycota</taxon>
        <taxon>Chytridiomycota incertae sedis</taxon>
        <taxon>Chytridiomycetes</taxon>
        <taxon>Chytridiales</taxon>
        <taxon>Chytriomycetaceae</taxon>
        <taxon>Rhizoclosmatium</taxon>
    </lineage>
</organism>
<evidence type="ECO:0000256" key="4">
    <source>
        <dbReference type="ARBA" id="ARBA00049426"/>
    </source>
</evidence>
<proteinExistence type="inferred from homology"/>
<keyword evidence="6" id="KW-0812">Transmembrane</keyword>
<keyword evidence="8" id="KW-1185">Reference proteome</keyword>
<comment type="similarity">
    <text evidence="2">Belongs to the glycosyl hydrolases 36 family.</text>
</comment>
<dbReference type="Pfam" id="PF05691">
    <property type="entry name" value="Raffinose_syn"/>
    <property type="match status" value="2"/>
</dbReference>
<name>A0A1Y2D109_9FUNG</name>